<protein>
    <submittedName>
        <fullName evidence="1">Uncharacterized protein</fullName>
    </submittedName>
</protein>
<reference evidence="1 2" key="1">
    <citation type="journal article" date="2019" name="Nat. Med.">
        <title>A library of human gut bacterial isolates paired with longitudinal multiomics data enables mechanistic microbiome research.</title>
        <authorList>
            <person name="Poyet M."/>
            <person name="Groussin M."/>
            <person name="Gibbons S.M."/>
            <person name="Avila-Pacheco J."/>
            <person name="Jiang X."/>
            <person name="Kearney S.M."/>
            <person name="Perrotta A.R."/>
            <person name="Berdy B."/>
            <person name="Zhao S."/>
            <person name="Lieberman T.D."/>
            <person name="Swanson P.K."/>
            <person name="Smith M."/>
            <person name="Roesemann S."/>
            <person name="Alexander J.E."/>
            <person name="Rich S.A."/>
            <person name="Livny J."/>
            <person name="Vlamakis H."/>
            <person name="Clish C."/>
            <person name="Bullock K."/>
            <person name="Deik A."/>
            <person name="Scott J."/>
            <person name="Pierce K.A."/>
            <person name="Xavier R.J."/>
            <person name="Alm E.J."/>
        </authorList>
    </citation>
    <scope>NUCLEOTIDE SEQUENCE [LARGE SCALE GENOMIC DNA]</scope>
    <source>
        <strain evidence="1 2">BIOML-A10</strain>
    </source>
</reference>
<gene>
    <name evidence="1" type="ORF">F3F73_06330</name>
</gene>
<comment type="caution">
    <text evidence="1">The sequence shown here is derived from an EMBL/GenBank/DDBJ whole genome shotgun (WGS) entry which is preliminary data.</text>
</comment>
<accession>A0A7J4XM19</accession>
<sequence length="93" mass="10795">MGREREIIPEERNYTVKCECSMCKNTTEVKVRYGDYLLRFAMNKPAQDCFPYLSVPEREAIISGVCLDCQKKLFANNYDKKGNWIGACRLAMQ</sequence>
<organism evidence="1 2">
    <name type="scientific">Bacteroides salyersiae</name>
    <dbReference type="NCBI Taxonomy" id="291644"/>
    <lineage>
        <taxon>Bacteria</taxon>
        <taxon>Pseudomonadati</taxon>
        <taxon>Bacteroidota</taxon>
        <taxon>Bacteroidia</taxon>
        <taxon>Bacteroidales</taxon>
        <taxon>Bacteroidaceae</taxon>
        <taxon>Bacteroides</taxon>
    </lineage>
</organism>
<dbReference type="AlphaFoldDB" id="A0A7J4XM19"/>
<proteinExistence type="predicted"/>
<dbReference type="RefSeq" id="WP_130058337.1">
    <property type="nucleotide sequence ID" value="NZ_RCXT01000003.1"/>
</dbReference>
<evidence type="ECO:0000313" key="2">
    <source>
        <dbReference type="Proteomes" id="UP000422221"/>
    </source>
</evidence>
<evidence type="ECO:0000313" key="1">
    <source>
        <dbReference type="EMBL" id="KAA3768009.1"/>
    </source>
</evidence>
<dbReference type="EMBL" id="VWMK01000004">
    <property type="protein sequence ID" value="KAA3768009.1"/>
    <property type="molecule type" value="Genomic_DNA"/>
</dbReference>
<name>A0A7J4XM19_9BACE</name>
<dbReference type="Proteomes" id="UP000422221">
    <property type="component" value="Unassembled WGS sequence"/>
</dbReference>